<evidence type="ECO:0000313" key="8">
    <source>
        <dbReference type="EMBL" id="EDP23335.1"/>
    </source>
</evidence>
<evidence type="ECO:0000256" key="5">
    <source>
        <dbReference type="ARBA" id="ARBA00023136"/>
    </source>
</evidence>
<evidence type="ECO:0000259" key="7">
    <source>
        <dbReference type="Pfam" id="PF02687"/>
    </source>
</evidence>
<dbReference type="AlphaFoldDB" id="A8SLY6"/>
<evidence type="ECO:0000256" key="2">
    <source>
        <dbReference type="ARBA" id="ARBA00022475"/>
    </source>
</evidence>
<proteinExistence type="predicted"/>
<dbReference type="eggNOG" id="COG0577">
    <property type="taxonomic scope" value="Bacteria"/>
</dbReference>
<evidence type="ECO:0000256" key="1">
    <source>
        <dbReference type="ARBA" id="ARBA00004651"/>
    </source>
</evidence>
<keyword evidence="5 6" id="KW-0472">Membrane</keyword>
<feature type="transmembrane region" description="Helical" evidence="6">
    <location>
        <begin position="643"/>
        <end position="667"/>
    </location>
</feature>
<evidence type="ECO:0000256" key="6">
    <source>
        <dbReference type="SAM" id="Phobius"/>
    </source>
</evidence>
<comment type="subcellular location">
    <subcellularLocation>
        <location evidence="1">Cell membrane</location>
        <topology evidence="1">Multi-pass membrane protein</topology>
    </subcellularLocation>
</comment>
<sequence length="777" mass="89392">MHKNWSGNMRNLNKRILRGLKAQWSKNLFLFILLFFMISTTSGMLVSSGSIKTLYYELMSTGVVEDGKILFAFDPTDEILRSIEKTNVKVEKSPYVDAKINKIKDDKDEKTIRLYTNRKNINLPVINEGNLAKNKNEIAINRLFAENNNLKIGDNITFKKEFFKDNKERIFKIVGLIATPDYNSSFQKSTDLIFNAIDFGVGLVSDKDKDIFNESKLKYQVSYRFNDRNLSEKETKEKNKEVVNSANISKTVLEQLPKKDNNAISYLIDDMGGDRPMVIVMLCLMVTLIGFIFALSIVSKIQEESEIIGILLANGYKKSELVINYIANSVIITFLAAVLGNIFGYTVFTNSFKSVYYKSFNMQNFTPSFNLEALIITTIIPISIILIFNYIYIYRKLNFTPLDFLRKNLKHYKNKRKSKHENELKVNKNFLGSFRKSIIKSNKGDYVAIVLGIFITSILFIFGISAKPTFDNYGNNIKENLISKYQYVLKAPIEIGNKTAEKYTTTPARVYHSIKKSDEDILLLGITENSKYFENTKLPENKNEIVISENLSKKLRKYVGDEITVKGKLSDKEKTYKIVNIHKKSANLSAFIKQEYLNEELEQNKEFFNGYFSNEKLDIDEKYVSTTIDENSMTDVSKQMSKLMGPMLSAFIAVSTIFLAGFTYSLMKIITDKNTIQIAYLKIFGYTNREISKIYIRPVTLTILLSLIALIPLEIYTVKQIMYYSMLKFSGYLELDISPKIVIMSIVITIATYLFVSILQFYRISKMNFSEVLKNRE</sequence>
<dbReference type="GO" id="GO:0005886">
    <property type="term" value="C:plasma membrane"/>
    <property type="evidence" value="ECO:0007669"/>
    <property type="project" value="UniProtKB-SubCell"/>
</dbReference>
<protein>
    <submittedName>
        <fullName evidence="8">Efflux ABC transporter, permease protein</fullName>
    </submittedName>
</protein>
<evidence type="ECO:0000256" key="3">
    <source>
        <dbReference type="ARBA" id="ARBA00022692"/>
    </source>
</evidence>
<feature type="transmembrane region" description="Helical" evidence="6">
    <location>
        <begin position="322"/>
        <end position="348"/>
    </location>
</feature>
<gene>
    <name evidence="8" type="ORF">PEPMIC_01139</name>
</gene>
<keyword evidence="2" id="KW-1003">Cell membrane</keyword>
<feature type="transmembrane region" description="Helical" evidence="6">
    <location>
        <begin position="277"/>
        <end position="301"/>
    </location>
</feature>
<dbReference type="InterPro" id="IPR038766">
    <property type="entry name" value="Membrane_comp_ABC_pdt"/>
</dbReference>
<reference evidence="8 9" key="2">
    <citation type="submission" date="2007-09" db="EMBL/GenBank/DDBJ databases">
        <authorList>
            <person name="Fulton L."/>
            <person name="Clifton S."/>
            <person name="Fulton B."/>
            <person name="Xu J."/>
            <person name="Minx P."/>
            <person name="Pepin K.H."/>
            <person name="Johnson M."/>
            <person name="Thiruvilangam P."/>
            <person name="Bhonagiri V."/>
            <person name="Nash W.E."/>
            <person name="Mardis E.R."/>
            <person name="Wilson R.K."/>
        </authorList>
    </citation>
    <scope>NUCLEOTIDE SEQUENCE [LARGE SCALE GENOMIC DNA]</scope>
    <source>
        <strain evidence="8 9">ATCC 33270</strain>
    </source>
</reference>
<dbReference type="PANTHER" id="PTHR30287">
    <property type="entry name" value="MEMBRANE COMPONENT OF PREDICTED ABC SUPERFAMILY METABOLITE UPTAKE TRANSPORTER"/>
    <property type="match status" value="1"/>
</dbReference>
<dbReference type="PANTHER" id="PTHR30287:SF1">
    <property type="entry name" value="INNER MEMBRANE PROTEIN"/>
    <property type="match status" value="1"/>
</dbReference>
<name>A8SLY6_9FIRM</name>
<dbReference type="Pfam" id="PF02687">
    <property type="entry name" value="FtsX"/>
    <property type="match status" value="2"/>
</dbReference>
<reference evidence="8 9" key="1">
    <citation type="submission" date="2007-09" db="EMBL/GenBank/DDBJ databases">
        <title>Draft genome sequence of Peptostreptococcus micros (ATCC 33270).</title>
        <authorList>
            <person name="Sudarsanam P."/>
            <person name="Ley R."/>
            <person name="Guruge J."/>
            <person name="Turnbaugh P.J."/>
            <person name="Mahowald M."/>
            <person name="Liep D."/>
            <person name="Gordon J."/>
        </authorList>
    </citation>
    <scope>NUCLEOTIDE SEQUENCE [LARGE SCALE GENOMIC DNA]</scope>
    <source>
        <strain evidence="8 9">ATCC 33270</strain>
    </source>
</reference>
<feature type="transmembrane region" description="Helical" evidence="6">
    <location>
        <begin position="741"/>
        <end position="762"/>
    </location>
</feature>
<comment type="caution">
    <text evidence="8">The sequence shown here is derived from an EMBL/GenBank/DDBJ whole genome shotgun (WGS) entry which is preliminary data.</text>
</comment>
<feature type="transmembrane region" description="Helical" evidence="6">
    <location>
        <begin position="368"/>
        <end position="392"/>
    </location>
</feature>
<keyword evidence="4 6" id="KW-1133">Transmembrane helix</keyword>
<organism evidence="8 9">
    <name type="scientific">Parvimonas micra ATCC 33270</name>
    <dbReference type="NCBI Taxonomy" id="411465"/>
    <lineage>
        <taxon>Bacteria</taxon>
        <taxon>Bacillati</taxon>
        <taxon>Bacillota</taxon>
        <taxon>Tissierellia</taxon>
        <taxon>Tissierellales</taxon>
        <taxon>Peptoniphilaceae</taxon>
        <taxon>Parvimonas</taxon>
    </lineage>
</organism>
<evidence type="ECO:0000313" key="9">
    <source>
        <dbReference type="Proteomes" id="UP000003162"/>
    </source>
</evidence>
<dbReference type="InterPro" id="IPR003838">
    <property type="entry name" value="ABC3_permease_C"/>
</dbReference>
<evidence type="ECO:0000256" key="4">
    <source>
        <dbReference type="ARBA" id="ARBA00022989"/>
    </source>
</evidence>
<dbReference type="HOGENOM" id="CLU_005531_1_1_9"/>
<feature type="transmembrane region" description="Helical" evidence="6">
    <location>
        <begin position="446"/>
        <end position="466"/>
    </location>
</feature>
<accession>A8SLY6</accession>
<dbReference type="EMBL" id="ABEE02000017">
    <property type="protein sequence ID" value="EDP23335.1"/>
    <property type="molecule type" value="Genomic_DNA"/>
</dbReference>
<keyword evidence="3 6" id="KW-0812">Transmembrane</keyword>
<feature type="transmembrane region" description="Helical" evidence="6">
    <location>
        <begin position="699"/>
        <end position="721"/>
    </location>
</feature>
<feature type="domain" description="ABC3 transporter permease C-terminal" evidence="7">
    <location>
        <begin position="279"/>
        <end position="398"/>
    </location>
</feature>
<feature type="domain" description="ABC3 transporter permease C-terminal" evidence="7">
    <location>
        <begin position="650"/>
        <end position="768"/>
    </location>
</feature>
<dbReference type="Proteomes" id="UP000003162">
    <property type="component" value="Unassembled WGS sequence"/>
</dbReference>